<reference evidence="1" key="1">
    <citation type="submission" date="2020-04" db="EMBL/GenBank/DDBJ databases">
        <authorList>
            <person name="Chiriac C."/>
            <person name="Salcher M."/>
            <person name="Ghai R."/>
            <person name="Kavagutti S V."/>
        </authorList>
    </citation>
    <scope>NUCLEOTIDE SEQUENCE</scope>
</reference>
<gene>
    <name evidence="1" type="ORF">UFOVP822_12</name>
</gene>
<name>A0A6J5P555_9CAUD</name>
<dbReference type="EMBL" id="LR796775">
    <property type="protein sequence ID" value="CAB4165076.1"/>
    <property type="molecule type" value="Genomic_DNA"/>
</dbReference>
<sequence length="103" mass="10573">MAAITVKIDFEGPGNYSLAAAAAGVTKKLLMVSVTNLGGVTFDFADSDNTQLTGPLIFCDLNQYVTAFGTTTVPLVAAATGKGLNLRIKDGGRLSGFCVIDVA</sequence>
<protein>
    <submittedName>
        <fullName evidence="1">Uncharacterized protein</fullName>
    </submittedName>
</protein>
<accession>A0A6J5P555</accession>
<organism evidence="1">
    <name type="scientific">uncultured Caudovirales phage</name>
    <dbReference type="NCBI Taxonomy" id="2100421"/>
    <lineage>
        <taxon>Viruses</taxon>
        <taxon>Duplodnaviria</taxon>
        <taxon>Heunggongvirae</taxon>
        <taxon>Uroviricota</taxon>
        <taxon>Caudoviricetes</taxon>
        <taxon>Peduoviridae</taxon>
        <taxon>Maltschvirus</taxon>
        <taxon>Maltschvirus maltsch</taxon>
    </lineage>
</organism>
<proteinExistence type="predicted"/>
<evidence type="ECO:0000313" key="1">
    <source>
        <dbReference type="EMBL" id="CAB4165076.1"/>
    </source>
</evidence>